<dbReference type="AlphaFoldDB" id="A0A5B7F5L4"/>
<evidence type="ECO:0000313" key="2">
    <source>
        <dbReference type="EMBL" id="MPC40666.1"/>
    </source>
</evidence>
<dbReference type="EMBL" id="VSRR010004769">
    <property type="protein sequence ID" value="MPC40666.1"/>
    <property type="molecule type" value="Genomic_DNA"/>
</dbReference>
<evidence type="ECO:0000313" key="3">
    <source>
        <dbReference type="Proteomes" id="UP000324222"/>
    </source>
</evidence>
<evidence type="ECO:0000256" key="1">
    <source>
        <dbReference type="SAM" id="MobiDB-lite"/>
    </source>
</evidence>
<dbReference type="Proteomes" id="UP000324222">
    <property type="component" value="Unassembled WGS sequence"/>
</dbReference>
<reference evidence="2 3" key="1">
    <citation type="submission" date="2019-05" db="EMBL/GenBank/DDBJ databases">
        <title>Another draft genome of Portunus trituberculatus and its Hox gene families provides insights of decapod evolution.</title>
        <authorList>
            <person name="Jeong J.-H."/>
            <person name="Song I."/>
            <person name="Kim S."/>
            <person name="Choi T."/>
            <person name="Kim D."/>
            <person name="Ryu S."/>
            <person name="Kim W."/>
        </authorList>
    </citation>
    <scope>NUCLEOTIDE SEQUENCE [LARGE SCALE GENOMIC DNA]</scope>
    <source>
        <tissue evidence="2">Muscle</tissue>
    </source>
</reference>
<comment type="caution">
    <text evidence="2">The sequence shown here is derived from an EMBL/GenBank/DDBJ whole genome shotgun (WGS) entry which is preliminary data.</text>
</comment>
<proteinExistence type="predicted"/>
<gene>
    <name evidence="2" type="ORF">E2C01_034231</name>
</gene>
<organism evidence="2 3">
    <name type="scientific">Portunus trituberculatus</name>
    <name type="common">Swimming crab</name>
    <name type="synonym">Neptunus trituberculatus</name>
    <dbReference type="NCBI Taxonomy" id="210409"/>
    <lineage>
        <taxon>Eukaryota</taxon>
        <taxon>Metazoa</taxon>
        <taxon>Ecdysozoa</taxon>
        <taxon>Arthropoda</taxon>
        <taxon>Crustacea</taxon>
        <taxon>Multicrustacea</taxon>
        <taxon>Malacostraca</taxon>
        <taxon>Eumalacostraca</taxon>
        <taxon>Eucarida</taxon>
        <taxon>Decapoda</taxon>
        <taxon>Pleocyemata</taxon>
        <taxon>Brachyura</taxon>
        <taxon>Eubrachyura</taxon>
        <taxon>Portunoidea</taxon>
        <taxon>Portunidae</taxon>
        <taxon>Portuninae</taxon>
        <taxon>Portunus</taxon>
    </lineage>
</organism>
<sequence length="87" mass="9386">MTRAKLPLPISTFPTDTPFSPNLPTSLTVLHSHVPLSPHSPFPTSYLLLPLYSPHLRYLPPPSLPPLLSSPTSFPPPSSSPSTPLPL</sequence>
<name>A0A5B7F5L4_PORTR</name>
<keyword evidence="3" id="KW-1185">Reference proteome</keyword>
<feature type="region of interest" description="Disordered" evidence="1">
    <location>
        <begin position="67"/>
        <end position="87"/>
    </location>
</feature>
<feature type="compositionally biased region" description="Pro residues" evidence="1">
    <location>
        <begin position="73"/>
        <end position="87"/>
    </location>
</feature>
<accession>A0A5B7F5L4</accession>
<protein>
    <submittedName>
        <fullName evidence="2">Uncharacterized protein</fullName>
    </submittedName>
</protein>